<organism evidence="1">
    <name type="scientific">marine sediment metagenome</name>
    <dbReference type="NCBI Taxonomy" id="412755"/>
    <lineage>
        <taxon>unclassified sequences</taxon>
        <taxon>metagenomes</taxon>
        <taxon>ecological metagenomes</taxon>
    </lineage>
</organism>
<dbReference type="AlphaFoldDB" id="X1S1S0"/>
<reference evidence="1" key="1">
    <citation type="journal article" date="2014" name="Front. Microbiol.">
        <title>High frequency of phylogenetically diverse reductive dehalogenase-homologous genes in deep subseafloor sedimentary metagenomes.</title>
        <authorList>
            <person name="Kawai M."/>
            <person name="Futagami T."/>
            <person name="Toyoda A."/>
            <person name="Takaki Y."/>
            <person name="Nishi S."/>
            <person name="Hori S."/>
            <person name="Arai W."/>
            <person name="Tsubouchi T."/>
            <person name="Morono Y."/>
            <person name="Uchiyama I."/>
            <person name="Ito T."/>
            <person name="Fujiyama A."/>
            <person name="Inagaki F."/>
            <person name="Takami H."/>
        </authorList>
    </citation>
    <scope>NUCLEOTIDE SEQUENCE</scope>
    <source>
        <strain evidence="1">Expedition CK06-06</strain>
    </source>
</reference>
<proteinExistence type="predicted"/>
<comment type="caution">
    <text evidence="1">The sequence shown here is derived from an EMBL/GenBank/DDBJ whole genome shotgun (WGS) entry which is preliminary data.</text>
</comment>
<protein>
    <submittedName>
        <fullName evidence="1">Uncharacterized protein</fullName>
    </submittedName>
</protein>
<feature type="non-terminal residue" evidence="1">
    <location>
        <position position="1"/>
    </location>
</feature>
<evidence type="ECO:0000313" key="1">
    <source>
        <dbReference type="EMBL" id="GAI61744.1"/>
    </source>
</evidence>
<dbReference type="EMBL" id="BARW01001619">
    <property type="protein sequence ID" value="GAI61744.1"/>
    <property type="molecule type" value="Genomic_DNA"/>
</dbReference>
<gene>
    <name evidence="1" type="ORF">S12H4_05024</name>
</gene>
<sequence length="31" mass="3738">QRNYILFECVILKETERALEFFSNAEIMSDK</sequence>
<name>X1S1S0_9ZZZZ</name>
<accession>X1S1S0</accession>